<evidence type="ECO:0000313" key="2">
    <source>
        <dbReference type="EMBL" id="PTI62058.1"/>
    </source>
</evidence>
<dbReference type="GO" id="GO:0016874">
    <property type="term" value="F:ligase activity"/>
    <property type="evidence" value="ECO:0007669"/>
    <property type="project" value="UniProtKB-KW"/>
</dbReference>
<organism evidence="2 3">
    <name type="scientific">Staphylococcus succinus</name>
    <dbReference type="NCBI Taxonomy" id="61015"/>
    <lineage>
        <taxon>Bacteria</taxon>
        <taxon>Bacillati</taxon>
        <taxon>Bacillota</taxon>
        <taxon>Bacilli</taxon>
        <taxon>Bacillales</taxon>
        <taxon>Staphylococcaceae</taxon>
        <taxon>Staphylococcus</taxon>
    </lineage>
</organism>
<evidence type="ECO:0000313" key="3">
    <source>
        <dbReference type="Proteomes" id="UP000240859"/>
    </source>
</evidence>
<keyword evidence="2" id="KW-0436">Ligase</keyword>
<name>A0ABX5IL42_9STAP</name>
<feature type="non-terminal residue" evidence="2">
    <location>
        <position position="1"/>
    </location>
</feature>
<dbReference type="EMBL" id="PZFR01000284">
    <property type="protein sequence ID" value="PTI62058.1"/>
    <property type="molecule type" value="Genomic_DNA"/>
</dbReference>
<sequence length="56" mass="6625">GEVTCLYYISNEIISKTELLQHFKDNIAKYKIPKRFERVSTLPYTSTGKLQRSRMK</sequence>
<gene>
    <name evidence="2" type="ORF">BU057_14285</name>
</gene>
<feature type="domain" description="AMP-binding enzyme C-terminal" evidence="1">
    <location>
        <begin position="2"/>
        <end position="49"/>
    </location>
</feature>
<dbReference type="InterPro" id="IPR045851">
    <property type="entry name" value="AMP-bd_C_sf"/>
</dbReference>
<comment type="caution">
    <text evidence="2">The sequence shown here is derived from an EMBL/GenBank/DDBJ whole genome shotgun (WGS) entry which is preliminary data.</text>
</comment>
<dbReference type="Pfam" id="PF13193">
    <property type="entry name" value="AMP-binding_C"/>
    <property type="match status" value="1"/>
</dbReference>
<dbReference type="Gene3D" id="3.30.300.30">
    <property type="match status" value="1"/>
</dbReference>
<proteinExistence type="predicted"/>
<dbReference type="Proteomes" id="UP000240859">
    <property type="component" value="Unassembled WGS sequence"/>
</dbReference>
<dbReference type="SUPFAM" id="SSF56801">
    <property type="entry name" value="Acetyl-CoA synthetase-like"/>
    <property type="match status" value="1"/>
</dbReference>
<dbReference type="InterPro" id="IPR025110">
    <property type="entry name" value="AMP-bd_C"/>
</dbReference>
<protein>
    <submittedName>
        <fullName evidence="2">2-succinylbenzoate-CoA ligase</fullName>
    </submittedName>
</protein>
<dbReference type="RefSeq" id="WP_142401353.1">
    <property type="nucleotide sequence ID" value="NZ_PZFR01000284.1"/>
</dbReference>
<reference evidence="2 3" key="1">
    <citation type="journal article" date="2016" name="Front. Microbiol.">
        <title>Comprehensive Phylogenetic Analysis of Bovine Non-aureus Staphylococci Species Based on Whole-Genome Sequencing.</title>
        <authorList>
            <person name="Naushad S."/>
            <person name="Barkema H.W."/>
            <person name="Luby C."/>
            <person name="Condas L.A."/>
            <person name="Nobrega D.B."/>
            <person name="Carson D.A."/>
            <person name="De Buck J."/>
        </authorList>
    </citation>
    <scope>NUCLEOTIDE SEQUENCE [LARGE SCALE GENOMIC DNA]</scope>
    <source>
        <strain evidence="2 3">SNUC 1084</strain>
    </source>
</reference>
<accession>A0ABX5IL42</accession>
<evidence type="ECO:0000259" key="1">
    <source>
        <dbReference type="Pfam" id="PF13193"/>
    </source>
</evidence>
<keyword evidence="3" id="KW-1185">Reference proteome</keyword>